<gene>
    <name evidence="2" type="ORF">ACMU_07145</name>
</gene>
<evidence type="ECO:0000256" key="1">
    <source>
        <dbReference type="SAM" id="MobiDB-lite"/>
    </source>
</evidence>
<evidence type="ECO:0000313" key="3">
    <source>
        <dbReference type="Proteomes" id="UP000026249"/>
    </source>
</evidence>
<accession>A0A037ZM37</accession>
<sequence>MVDGVPSALHKDQLNSVRIITNDSGGAAKESVYEPFGEATDWTLDPTEALKPKALSANATTPTAACSAGHWSPGPIPDPPQPQRPLL</sequence>
<name>A0A037ZM37_9RHOB</name>
<feature type="region of interest" description="Disordered" evidence="1">
    <location>
        <begin position="53"/>
        <end position="87"/>
    </location>
</feature>
<proteinExistence type="predicted"/>
<organism evidence="2 3">
    <name type="scientific">Actibacterium mucosum KCTC 23349</name>
    <dbReference type="NCBI Taxonomy" id="1454373"/>
    <lineage>
        <taxon>Bacteria</taxon>
        <taxon>Pseudomonadati</taxon>
        <taxon>Pseudomonadota</taxon>
        <taxon>Alphaproteobacteria</taxon>
        <taxon>Rhodobacterales</taxon>
        <taxon>Roseobacteraceae</taxon>
        <taxon>Actibacterium</taxon>
    </lineage>
</organism>
<dbReference type="Proteomes" id="UP000026249">
    <property type="component" value="Unassembled WGS sequence"/>
</dbReference>
<dbReference type="Gene3D" id="2.180.10.10">
    <property type="entry name" value="RHS repeat-associated core"/>
    <property type="match status" value="1"/>
</dbReference>
<keyword evidence="3" id="KW-1185">Reference proteome</keyword>
<feature type="compositionally biased region" description="Pro residues" evidence="1">
    <location>
        <begin position="74"/>
        <end position="87"/>
    </location>
</feature>
<dbReference type="AlphaFoldDB" id="A0A037ZM37"/>
<evidence type="ECO:0000313" key="2">
    <source>
        <dbReference type="EMBL" id="KAJ56709.1"/>
    </source>
</evidence>
<reference evidence="2 3" key="1">
    <citation type="submission" date="2014-03" db="EMBL/GenBank/DDBJ databases">
        <title>Draft Genome Sequence of Actibacterium mucosum KCTC 23349, a Marine Alphaproteobacterium with Complex Ionic Requirements Isolated from Mediterranean Seawater at Malvarrosa Beach, Valencia, Spain.</title>
        <authorList>
            <person name="Arahal D.R."/>
            <person name="Shao Z."/>
            <person name="Lai Q."/>
            <person name="Pujalte M.J."/>
        </authorList>
    </citation>
    <scope>NUCLEOTIDE SEQUENCE [LARGE SCALE GENOMIC DNA]</scope>
    <source>
        <strain evidence="2 3">KCTC 23349</strain>
    </source>
</reference>
<comment type="caution">
    <text evidence="2">The sequence shown here is derived from an EMBL/GenBank/DDBJ whole genome shotgun (WGS) entry which is preliminary data.</text>
</comment>
<dbReference type="EMBL" id="JFKE01000002">
    <property type="protein sequence ID" value="KAJ56709.1"/>
    <property type="molecule type" value="Genomic_DNA"/>
</dbReference>
<protein>
    <submittedName>
        <fullName evidence="2">Uncharacterized protein</fullName>
    </submittedName>
</protein>